<dbReference type="Gene3D" id="1.20.1530.20">
    <property type="match status" value="1"/>
</dbReference>
<dbReference type="InterPro" id="IPR045158">
    <property type="entry name" value="KEA4/5/6-like"/>
</dbReference>
<dbReference type="EMBL" id="OX465084">
    <property type="protein sequence ID" value="CAI9300254.1"/>
    <property type="molecule type" value="Genomic_DNA"/>
</dbReference>
<feature type="transmembrane region" description="Helical" evidence="6">
    <location>
        <begin position="138"/>
        <end position="156"/>
    </location>
</feature>
<organism evidence="7 8">
    <name type="scientific">Lactuca saligna</name>
    <name type="common">Willowleaf lettuce</name>
    <dbReference type="NCBI Taxonomy" id="75948"/>
    <lineage>
        <taxon>Eukaryota</taxon>
        <taxon>Viridiplantae</taxon>
        <taxon>Streptophyta</taxon>
        <taxon>Embryophyta</taxon>
        <taxon>Tracheophyta</taxon>
        <taxon>Spermatophyta</taxon>
        <taxon>Magnoliopsida</taxon>
        <taxon>eudicotyledons</taxon>
        <taxon>Gunneridae</taxon>
        <taxon>Pentapetalae</taxon>
        <taxon>asterids</taxon>
        <taxon>campanulids</taxon>
        <taxon>Asterales</taxon>
        <taxon>Asteraceae</taxon>
        <taxon>Cichorioideae</taxon>
        <taxon>Cichorieae</taxon>
        <taxon>Lactucinae</taxon>
        <taxon>Lactuca</taxon>
    </lineage>
</organism>
<dbReference type="InterPro" id="IPR038770">
    <property type="entry name" value="Na+/solute_symporter_sf"/>
</dbReference>
<accession>A0AA35ZWK5</accession>
<evidence type="ECO:0000256" key="2">
    <source>
        <dbReference type="ARBA" id="ARBA00022448"/>
    </source>
</evidence>
<keyword evidence="5" id="KW-0406">Ion transport</keyword>
<evidence type="ECO:0000256" key="3">
    <source>
        <dbReference type="ARBA" id="ARBA00022449"/>
    </source>
</evidence>
<dbReference type="GO" id="GO:0016020">
    <property type="term" value="C:membrane"/>
    <property type="evidence" value="ECO:0007669"/>
    <property type="project" value="UniProtKB-SubCell"/>
</dbReference>
<feature type="transmembrane region" description="Helical" evidence="6">
    <location>
        <begin position="113"/>
        <end position="132"/>
    </location>
</feature>
<keyword evidence="6" id="KW-1133">Transmembrane helix</keyword>
<evidence type="ECO:0000313" key="7">
    <source>
        <dbReference type="EMBL" id="CAI9300254.1"/>
    </source>
</evidence>
<dbReference type="GO" id="GO:0015386">
    <property type="term" value="F:potassium:proton antiporter activity"/>
    <property type="evidence" value="ECO:0007669"/>
    <property type="project" value="InterPro"/>
</dbReference>
<protein>
    <submittedName>
        <fullName evidence="7">Uncharacterized protein</fullName>
    </submittedName>
</protein>
<reference evidence="7" key="1">
    <citation type="submission" date="2023-04" db="EMBL/GenBank/DDBJ databases">
        <authorList>
            <person name="Vijverberg K."/>
            <person name="Xiong W."/>
            <person name="Schranz E."/>
        </authorList>
    </citation>
    <scope>NUCLEOTIDE SEQUENCE</scope>
</reference>
<dbReference type="AlphaFoldDB" id="A0AA35ZWK5"/>
<keyword evidence="8" id="KW-1185">Reference proteome</keyword>
<dbReference type="PANTHER" id="PTHR16254">
    <property type="entry name" value="POTASSIUM/PROTON ANTIPORTER-RELATED"/>
    <property type="match status" value="1"/>
</dbReference>
<sequence>MMMTTVLVILVMLLIWQINIILVMSFAIIFLGLEFIFLSSVLWGIRDGSKLKHETEVKKKCQWIKKTFHFLPQADDIVNKSVWCISFKTWSFVPCFLNLMVQLSSQVEPIRNLFAALFLSSIGMLIHVQFLWTHVDILLASIILVIAVKTTVSAVMRKAFRYYVKTSFLMIIKDALNSALVEEMAAGSSIFIMGEEVGEYQGA</sequence>
<evidence type="ECO:0000256" key="1">
    <source>
        <dbReference type="ARBA" id="ARBA00004141"/>
    </source>
</evidence>
<proteinExistence type="predicted"/>
<dbReference type="PANTHER" id="PTHR16254:SF20">
    <property type="entry name" value="K(+) EFFLUX ANTIPORTER 5"/>
    <property type="match status" value="1"/>
</dbReference>
<gene>
    <name evidence="7" type="ORF">LSALG_LOCUS38907</name>
</gene>
<evidence type="ECO:0000313" key="8">
    <source>
        <dbReference type="Proteomes" id="UP001177003"/>
    </source>
</evidence>
<feature type="transmembrane region" description="Helical" evidence="6">
    <location>
        <begin position="80"/>
        <end position="101"/>
    </location>
</feature>
<feature type="transmembrane region" description="Helical" evidence="6">
    <location>
        <begin position="7"/>
        <end position="33"/>
    </location>
</feature>
<keyword evidence="4" id="KW-0732">Signal</keyword>
<evidence type="ECO:0000256" key="4">
    <source>
        <dbReference type="ARBA" id="ARBA00022729"/>
    </source>
</evidence>
<dbReference type="Proteomes" id="UP001177003">
    <property type="component" value="Chromosome 8"/>
</dbReference>
<keyword evidence="6" id="KW-0472">Membrane</keyword>
<comment type="subcellular location">
    <subcellularLocation>
        <location evidence="1">Membrane</location>
        <topology evidence="1">Multi-pass membrane protein</topology>
    </subcellularLocation>
</comment>
<keyword evidence="2" id="KW-0813">Transport</keyword>
<evidence type="ECO:0000256" key="6">
    <source>
        <dbReference type="SAM" id="Phobius"/>
    </source>
</evidence>
<keyword evidence="6" id="KW-0812">Transmembrane</keyword>
<name>A0AA35ZWK5_LACSI</name>
<evidence type="ECO:0000256" key="5">
    <source>
        <dbReference type="ARBA" id="ARBA00023065"/>
    </source>
</evidence>
<keyword evidence="3" id="KW-0050">Antiport</keyword>